<dbReference type="GO" id="GO:0008430">
    <property type="term" value="F:selenium binding"/>
    <property type="evidence" value="ECO:0007669"/>
    <property type="project" value="UniProtKB-UniRule"/>
</dbReference>
<dbReference type="OrthoDB" id="10252446at2759"/>
<dbReference type="GO" id="GO:0016020">
    <property type="term" value="C:membrane"/>
    <property type="evidence" value="ECO:0007669"/>
    <property type="project" value="UniProtKB-SubCell"/>
</dbReference>
<evidence type="ECO:0000313" key="4">
    <source>
        <dbReference type="EMBL" id="OPJ86967.1"/>
    </source>
</evidence>
<organism evidence="4 5">
    <name type="scientific">Patagioenas fasciata monilis</name>
    <dbReference type="NCBI Taxonomy" id="372326"/>
    <lineage>
        <taxon>Eukaryota</taxon>
        <taxon>Metazoa</taxon>
        <taxon>Chordata</taxon>
        <taxon>Craniata</taxon>
        <taxon>Vertebrata</taxon>
        <taxon>Euteleostomi</taxon>
        <taxon>Archelosauria</taxon>
        <taxon>Archosauria</taxon>
        <taxon>Dinosauria</taxon>
        <taxon>Saurischia</taxon>
        <taxon>Theropoda</taxon>
        <taxon>Coelurosauria</taxon>
        <taxon>Aves</taxon>
        <taxon>Neognathae</taxon>
        <taxon>Neoaves</taxon>
        <taxon>Columbimorphae</taxon>
        <taxon>Columbiformes</taxon>
        <taxon>Columbidae</taxon>
        <taxon>Patagioenas</taxon>
    </lineage>
</organism>
<comment type="catalytic activity">
    <reaction evidence="3">
        <text>methanethiol + O2 + H2O = hydrogen sulfide + formaldehyde + H2O2 + H(+)</text>
        <dbReference type="Rhea" id="RHEA:11812"/>
        <dbReference type="ChEBI" id="CHEBI:15377"/>
        <dbReference type="ChEBI" id="CHEBI:15378"/>
        <dbReference type="ChEBI" id="CHEBI:15379"/>
        <dbReference type="ChEBI" id="CHEBI:16007"/>
        <dbReference type="ChEBI" id="CHEBI:16240"/>
        <dbReference type="ChEBI" id="CHEBI:16842"/>
        <dbReference type="ChEBI" id="CHEBI:29919"/>
        <dbReference type="EC" id="1.8.3.4"/>
    </reaction>
</comment>
<dbReference type="Proteomes" id="UP000190648">
    <property type="component" value="Unassembled WGS sequence"/>
</dbReference>
<comment type="function">
    <text evidence="3">Catalyzes the oxidation of methanethiol, an organosulfur compound known to be produced in substantial amounts by gut bacteria. Selenium-binding protein which may be involved in the sensing of reactive xenobiotics in the cytoplasm. May be involved in intra-Golgi protein transport.</text>
</comment>
<keyword evidence="3" id="KW-0560">Oxidoreductase</keyword>
<dbReference type="InterPro" id="IPR008826">
    <property type="entry name" value="Se-bd"/>
</dbReference>
<dbReference type="PANTHER" id="PTHR23300">
    <property type="entry name" value="METHANETHIOL OXIDASE"/>
    <property type="match status" value="1"/>
</dbReference>
<dbReference type="EC" id="1.8.3.4" evidence="3"/>
<evidence type="ECO:0000256" key="1">
    <source>
        <dbReference type="ARBA" id="ARBA00005606"/>
    </source>
</evidence>
<keyword evidence="3" id="KW-0813">Transport</keyword>
<dbReference type="GO" id="GO:0018549">
    <property type="term" value="F:methanethiol oxidase activity"/>
    <property type="evidence" value="ECO:0007669"/>
    <property type="project" value="UniProtKB-UniRule"/>
</dbReference>
<dbReference type="Pfam" id="PF05694">
    <property type="entry name" value="SBP56"/>
    <property type="match status" value="1"/>
</dbReference>
<keyword evidence="3" id="KW-0653">Protein transport</keyword>
<keyword evidence="5" id="KW-1185">Reference proteome</keyword>
<evidence type="ECO:0000313" key="5">
    <source>
        <dbReference type="Proteomes" id="UP000190648"/>
    </source>
</evidence>
<reference evidence="4 5" key="1">
    <citation type="submission" date="2016-02" db="EMBL/GenBank/DDBJ databases">
        <title>Band-tailed pigeon sequencing and assembly.</title>
        <authorList>
            <person name="Soares A.E."/>
            <person name="Novak B.J."/>
            <person name="Rice E.S."/>
            <person name="O'Connell B."/>
            <person name="Chang D."/>
            <person name="Weber S."/>
            <person name="Shapiro B."/>
        </authorList>
    </citation>
    <scope>NUCLEOTIDE SEQUENCE [LARGE SCALE GENOMIC DNA]</scope>
    <source>
        <strain evidence="4">BTP2013</strain>
        <tissue evidence="4">Blood</tissue>
    </source>
</reference>
<keyword evidence="3" id="KW-0963">Cytoplasm</keyword>
<dbReference type="GO" id="GO:0005634">
    <property type="term" value="C:nucleus"/>
    <property type="evidence" value="ECO:0007669"/>
    <property type="project" value="UniProtKB-SubCell"/>
</dbReference>
<protein>
    <recommendedName>
        <fullName evidence="3">Methanethiol oxidase</fullName>
        <shortName evidence="3">MTO</shortName>
        <ecNumber evidence="3">1.8.3.4</ecNumber>
    </recommendedName>
    <alternativeName>
        <fullName evidence="3">Selenium-binding protein 1</fullName>
    </alternativeName>
</protein>
<comment type="similarity">
    <text evidence="1 3">Belongs to the selenium-binding protein family.</text>
</comment>
<gene>
    <name evidence="4" type="ORF">AV530_014199</name>
</gene>
<dbReference type="EMBL" id="LSYS01002094">
    <property type="protein sequence ID" value="OPJ86967.1"/>
    <property type="molecule type" value="Genomic_DNA"/>
</dbReference>
<comment type="pathway">
    <text evidence="3">Organosulfur degradation.</text>
</comment>
<evidence type="ECO:0000256" key="3">
    <source>
        <dbReference type="RuleBase" id="RU369071"/>
    </source>
</evidence>
<keyword evidence="3" id="KW-0472">Membrane</keyword>
<dbReference type="GO" id="GO:0015031">
    <property type="term" value="P:protein transport"/>
    <property type="evidence" value="ECO:0007669"/>
    <property type="project" value="UniProtKB-UniRule"/>
</dbReference>
<accession>A0A1V4KSX5</accession>
<evidence type="ECO:0000256" key="2">
    <source>
        <dbReference type="ARBA" id="ARBA00023266"/>
    </source>
</evidence>
<name>A0A1V4KSX5_PATFA</name>
<keyword evidence="3" id="KW-0539">Nucleus</keyword>
<dbReference type="STRING" id="372326.A0A1V4KSX5"/>
<dbReference type="GO" id="GO:0005829">
    <property type="term" value="C:cytosol"/>
    <property type="evidence" value="ECO:0007669"/>
    <property type="project" value="UniProtKB-SubCell"/>
</dbReference>
<proteinExistence type="inferred from homology"/>
<sequence length="84" mass="9531">MIQLSLDGKRLYVTTSLYSAWDRQFYPDLIKEGSVMLQLDVDTERGGLSVNRGFLVDFGREPEGPCLAHEMRYPGGDCTSDIWL</sequence>
<dbReference type="PANTHER" id="PTHR23300:SF0">
    <property type="entry name" value="METHANETHIOL OXIDASE"/>
    <property type="match status" value="1"/>
</dbReference>
<dbReference type="AlphaFoldDB" id="A0A1V4KSX5"/>
<keyword evidence="3" id="KW-0007">Acetylation</keyword>
<comment type="subcellular location">
    <subcellularLocation>
        <location evidence="3">Nucleus</location>
    </subcellularLocation>
    <subcellularLocation>
        <location evidence="3">Cytoplasm</location>
        <location evidence="3">Cytosol</location>
    </subcellularLocation>
    <subcellularLocation>
        <location evidence="3">Membrane</location>
        <topology evidence="3">Peripheral membrane protein</topology>
    </subcellularLocation>
    <text evidence="3">May associate with Golgi membrane. May associate with the membrane of autophagosomes.</text>
</comment>
<comment type="caution">
    <text evidence="4">The sequence shown here is derived from an EMBL/GenBank/DDBJ whole genome shotgun (WGS) entry which is preliminary data.</text>
</comment>
<keyword evidence="2 3" id="KW-0711">Selenium</keyword>